<dbReference type="EMBL" id="JAWZYT010003861">
    <property type="protein sequence ID" value="KAK4296409.1"/>
    <property type="molecule type" value="Genomic_DNA"/>
</dbReference>
<gene>
    <name evidence="2" type="ORF">Pmani_031097</name>
</gene>
<evidence type="ECO:0000313" key="3">
    <source>
        <dbReference type="Proteomes" id="UP001292094"/>
    </source>
</evidence>
<evidence type="ECO:0000313" key="2">
    <source>
        <dbReference type="EMBL" id="KAK4296409.1"/>
    </source>
</evidence>
<dbReference type="AlphaFoldDB" id="A0AAE1NUC3"/>
<accession>A0AAE1NUC3</accession>
<evidence type="ECO:0000256" key="1">
    <source>
        <dbReference type="SAM" id="MobiDB-lite"/>
    </source>
</evidence>
<keyword evidence="3" id="KW-1185">Reference proteome</keyword>
<feature type="region of interest" description="Disordered" evidence="1">
    <location>
        <begin position="76"/>
        <end position="96"/>
    </location>
</feature>
<protein>
    <submittedName>
        <fullName evidence="2">Uncharacterized protein</fullName>
    </submittedName>
</protein>
<dbReference type="Proteomes" id="UP001292094">
    <property type="component" value="Unassembled WGS sequence"/>
</dbReference>
<name>A0AAE1NUC3_9EUCA</name>
<proteinExistence type="predicted"/>
<sequence>MTRAENMTMEAEESEEKQSQEAICKYCTQEWIKRLVSCVWMAGLCGPLPLHAGGSIAGPGPGNCWSKTVQSLLSQETPSSTPGCERNCPGQCNGSS</sequence>
<organism evidence="2 3">
    <name type="scientific">Petrolisthes manimaculis</name>
    <dbReference type="NCBI Taxonomy" id="1843537"/>
    <lineage>
        <taxon>Eukaryota</taxon>
        <taxon>Metazoa</taxon>
        <taxon>Ecdysozoa</taxon>
        <taxon>Arthropoda</taxon>
        <taxon>Crustacea</taxon>
        <taxon>Multicrustacea</taxon>
        <taxon>Malacostraca</taxon>
        <taxon>Eumalacostraca</taxon>
        <taxon>Eucarida</taxon>
        <taxon>Decapoda</taxon>
        <taxon>Pleocyemata</taxon>
        <taxon>Anomura</taxon>
        <taxon>Galatheoidea</taxon>
        <taxon>Porcellanidae</taxon>
        <taxon>Petrolisthes</taxon>
    </lineage>
</organism>
<reference evidence="2" key="1">
    <citation type="submission" date="2023-11" db="EMBL/GenBank/DDBJ databases">
        <title>Genome assemblies of two species of porcelain crab, Petrolisthes cinctipes and Petrolisthes manimaculis (Anomura: Porcellanidae).</title>
        <authorList>
            <person name="Angst P."/>
        </authorList>
    </citation>
    <scope>NUCLEOTIDE SEQUENCE</scope>
    <source>
        <strain evidence="2">PB745_02</strain>
        <tissue evidence="2">Gill</tissue>
    </source>
</reference>
<comment type="caution">
    <text evidence="2">The sequence shown here is derived from an EMBL/GenBank/DDBJ whole genome shotgun (WGS) entry which is preliminary data.</text>
</comment>